<dbReference type="Gene3D" id="1.10.340.70">
    <property type="match status" value="1"/>
</dbReference>
<dbReference type="GeneID" id="116214453"/>
<protein>
    <submittedName>
        <fullName evidence="3">Uncharacterized protein LOC116214453</fullName>
    </submittedName>
</protein>
<accession>A0A6P8EK65</accession>
<dbReference type="PANTHER" id="PTHR48475">
    <property type="entry name" value="RIBONUCLEASE H"/>
    <property type="match status" value="1"/>
</dbReference>
<gene>
    <name evidence="3" type="primary">LOC116214453</name>
</gene>
<dbReference type="InterPro" id="IPR036397">
    <property type="entry name" value="RNaseH_sf"/>
</dbReference>
<proteinExistence type="predicted"/>
<dbReference type="InterPro" id="IPR012337">
    <property type="entry name" value="RNaseH-like_sf"/>
</dbReference>
<reference evidence="3" key="2">
    <citation type="submission" date="2025-08" db="UniProtKB">
        <authorList>
            <consortium name="RefSeq"/>
        </authorList>
    </citation>
    <scope>IDENTIFICATION</scope>
    <source>
        <tissue evidence="3">Leaf</tissue>
    </source>
</reference>
<dbReference type="InterPro" id="IPR002156">
    <property type="entry name" value="RNaseH_domain"/>
</dbReference>
<evidence type="ECO:0000313" key="2">
    <source>
        <dbReference type="Proteomes" id="UP000515151"/>
    </source>
</evidence>
<dbReference type="RefSeq" id="XP_031405716.1">
    <property type="nucleotide sequence ID" value="XM_031549856.1"/>
</dbReference>
<sequence length="264" mass="30584">MLLKVDFPYTNNVAECEAWIIGLQAAIDFKVKELEVFGDSILTIFQMLGQWKTNDAKLVLYHEYLEELAENFEKISFTNTPRIKNQFEDALVTLASMVSITKENLIEPVKIEIAKGPAHCDAIEVNDEQPWYEDIKHFLRTSQYPTFANRCDRKILWRLAAHYFLSGEVLYRRSFDAPLLRCADEIEAQRLMGEIHEGSCGPHMCKLMLAKKLMRLGYFCSTMEADWAKHVRHCHLCQVYADQIKAPPMSYTRWRPHGPFQCGA</sequence>
<dbReference type="Proteomes" id="UP000515151">
    <property type="component" value="Chromosome 7"/>
</dbReference>
<evidence type="ECO:0000313" key="3">
    <source>
        <dbReference type="RefSeq" id="XP_031405716.1"/>
    </source>
</evidence>
<organism evidence="2 3">
    <name type="scientific">Punica granatum</name>
    <name type="common">Pomegranate</name>
    <dbReference type="NCBI Taxonomy" id="22663"/>
    <lineage>
        <taxon>Eukaryota</taxon>
        <taxon>Viridiplantae</taxon>
        <taxon>Streptophyta</taxon>
        <taxon>Embryophyta</taxon>
        <taxon>Tracheophyta</taxon>
        <taxon>Spermatophyta</taxon>
        <taxon>Magnoliopsida</taxon>
        <taxon>eudicotyledons</taxon>
        <taxon>Gunneridae</taxon>
        <taxon>Pentapetalae</taxon>
        <taxon>rosids</taxon>
        <taxon>malvids</taxon>
        <taxon>Myrtales</taxon>
        <taxon>Lythraceae</taxon>
        <taxon>Punica</taxon>
    </lineage>
</organism>
<reference evidence="2" key="1">
    <citation type="journal article" date="2020" name="Plant Biotechnol. J.">
        <title>The pomegranate (Punica granatum L.) draft genome dissects genetic divergence between soft- and hard-seeded cultivars.</title>
        <authorList>
            <person name="Luo X."/>
            <person name="Li H."/>
            <person name="Wu Z."/>
            <person name="Yao W."/>
            <person name="Zhao P."/>
            <person name="Cao D."/>
            <person name="Yu H."/>
            <person name="Li K."/>
            <person name="Poudel K."/>
            <person name="Zhao D."/>
            <person name="Zhang F."/>
            <person name="Xia X."/>
            <person name="Chen L."/>
            <person name="Wang Q."/>
            <person name="Jing D."/>
            <person name="Cao S."/>
        </authorList>
    </citation>
    <scope>NUCLEOTIDE SEQUENCE [LARGE SCALE GENOMIC DNA]</scope>
    <source>
        <strain evidence="2">cv. Tunisia</strain>
    </source>
</reference>
<dbReference type="GO" id="GO:0003676">
    <property type="term" value="F:nucleic acid binding"/>
    <property type="evidence" value="ECO:0007669"/>
    <property type="project" value="InterPro"/>
</dbReference>
<keyword evidence="2" id="KW-1185">Reference proteome</keyword>
<dbReference type="GO" id="GO:0004523">
    <property type="term" value="F:RNA-DNA hybrid ribonuclease activity"/>
    <property type="evidence" value="ECO:0007669"/>
    <property type="project" value="InterPro"/>
</dbReference>
<dbReference type="PANTHER" id="PTHR48475:SF1">
    <property type="entry name" value="RNASE H TYPE-1 DOMAIN-CONTAINING PROTEIN"/>
    <property type="match status" value="1"/>
</dbReference>
<dbReference type="Gene3D" id="3.30.420.10">
    <property type="entry name" value="Ribonuclease H-like superfamily/Ribonuclease H"/>
    <property type="match status" value="1"/>
</dbReference>
<dbReference type="SUPFAM" id="SSF53098">
    <property type="entry name" value="Ribonuclease H-like"/>
    <property type="match status" value="1"/>
</dbReference>
<dbReference type="OrthoDB" id="1736889at2759"/>
<dbReference type="AlphaFoldDB" id="A0A6P8EK65"/>
<evidence type="ECO:0000259" key="1">
    <source>
        <dbReference type="Pfam" id="PF13456"/>
    </source>
</evidence>
<name>A0A6P8EK65_PUNGR</name>
<dbReference type="Pfam" id="PF13456">
    <property type="entry name" value="RVT_3"/>
    <property type="match status" value="1"/>
</dbReference>
<feature type="domain" description="RNase H type-1" evidence="1">
    <location>
        <begin position="10"/>
        <end position="93"/>
    </location>
</feature>